<dbReference type="GO" id="GO:0016787">
    <property type="term" value="F:hydrolase activity"/>
    <property type="evidence" value="ECO:0007669"/>
    <property type="project" value="UniProtKB-KW"/>
</dbReference>
<dbReference type="InterPro" id="IPR003833">
    <property type="entry name" value="CT_C_D"/>
</dbReference>
<dbReference type="OrthoDB" id="9778567at2"/>
<dbReference type="InterPro" id="IPR010016">
    <property type="entry name" value="PxpB"/>
</dbReference>
<dbReference type="RefSeq" id="WP_092066324.1">
    <property type="nucleotide sequence ID" value="NZ_FOJU01000005.1"/>
</dbReference>
<sequence>MSDRGPEVLPLGHDGLVVRFALHLSEAANDAVLGFAEAARVANVPGLLEVVPALASVYLRYDPARGEAFGKDVSDLLETDDWYSRGRPPAKRCWEIPCSFEAADAPELGAVARATSQTPDAAIAEVLATEVRVLAIGFAPGQPYLGLLPPAWDQPRRRELTEVPAGALVTALRQLVLFANPSPTGWKQIGRTAFRPFQGDRDDPVALRTGDAVRFIRVDGATLAGIEERDHSGLGGAKLVERS</sequence>
<dbReference type="PANTHER" id="PTHR34698">
    <property type="entry name" value="5-OXOPROLINASE SUBUNIT B"/>
    <property type="match status" value="1"/>
</dbReference>
<gene>
    <name evidence="5" type="ORF">SAMN05421688_2995</name>
</gene>
<dbReference type="Pfam" id="PF02682">
    <property type="entry name" value="CT_C_D"/>
    <property type="match status" value="1"/>
</dbReference>
<dbReference type="Gene3D" id="2.40.100.10">
    <property type="entry name" value="Cyclophilin-like"/>
    <property type="match status" value="1"/>
</dbReference>
<dbReference type="SUPFAM" id="SSF160467">
    <property type="entry name" value="PH0987 N-terminal domain-like"/>
    <property type="match status" value="1"/>
</dbReference>
<evidence type="ECO:0000313" key="6">
    <source>
        <dbReference type="Proteomes" id="UP000198796"/>
    </source>
</evidence>
<evidence type="ECO:0000256" key="1">
    <source>
        <dbReference type="ARBA" id="ARBA00022741"/>
    </source>
</evidence>
<dbReference type="SMART" id="SM00796">
    <property type="entry name" value="AHS1"/>
    <property type="match status" value="1"/>
</dbReference>
<dbReference type="SUPFAM" id="SSF50891">
    <property type="entry name" value="Cyclophilin-like"/>
    <property type="match status" value="1"/>
</dbReference>
<keyword evidence="6" id="KW-1185">Reference proteome</keyword>
<protein>
    <submittedName>
        <fullName evidence="5">Sensor histidine kinase inhibitor, KipI family</fullName>
    </submittedName>
</protein>
<evidence type="ECO:0000313" key="5">
    <source>
        <dbReference type="EMBL" id="SFB11631.1"/>
    </source>
</evidence>
<keyword evidence="1" id="KW-0547">Nucleotide-binding</keyword>
<dbReference type="InterPro" id="IPR029000">
    <property type="entry name" value="Cyclophilin-like_dom_sf"/>
</dbReference>
<accession>A0A1I0YEJ4</accession>
<dbReference type="Gene3D" id="3.30.1360.40">
    <property type="match status" value="1"/>
</dbReference>
<proteinExistence type="predicted"/>
<evidence type="ECO:0000256" key="3">
    <source>
        <dbReference type="ARBA" id="ARBA00022840"/>
    </source>
</evidence>
<keyword evidence="3" id="KW-0067">ATP-binding</keyword>
<dbReference type="STRING" id="871651.SAMN05421688_2995"/>
<evidence type="ECO:0000256" key="2">
    <source>
        <dbReference type="ARBA" id="ARBA00022801"/>
    </source>
</evidence>
<dbReference type="Proteomes" id="UP000198796">
    <property type="component" value="Unassembled WGS sequence"/>
</dbReference>
<dbReference type="PANTHER" id="PTHR34698:SF2">
    <property type="entry name" value="5-OXOPROLINASE SUBUNIT B"/>
    <property type="match status" value="1"/>
</dbReference>
<dbReference type="AlphaFoldDB" id="A0A1I0YEJ4"/>
<dbReference type="EMBL" id="FOJU01000005">
    <property type="protein sequence ID" value="SFB11631.1"/>
    <property type="molecule type" value="Genomic_DNA"/>
</dbReference>
<organism evidence="5 6">
    <name type="scientific">Poseidonocella pacifica</name>
    <dbReference type="NCBI Taxonomy" id="871651"/>
    <lineage>
        <taxon>Bacteria</taxon>
        <taxon>Pseudomonadati</taxon>
        <taxon>Pseudomonadota</taxon>
        <taxon>Alphaproteobacteria</taxon>
        <taxon>Rhodobacterales</taxon>
        <taxon>Roseobacteraceae</taxon>
        <taxon>Poseidonocella</taxon>
    </lineage>
</organism>
<dbReference type="GO" id="GO:0005524">
    <property type="term" value="F:ATP binding"/>
    <property type="evidence" value="ECO:0007669"/>
    <property type="project" value="UniProtKB-KW"/>
</dbReference>
<evidence type="ECO:0000259" key="4">
    <source>
        <dbReference type="SMART" id="SM00796"/>
    </source>
</evidence>
<name>A0A1I0YEJ4_9RHOB</name>
<feature type="domain" description="Carboxyltransferase" evidence="4">
    <location>
        <begin position="6"/>
        <end position="207"/>
    </location>
</feature>
<keyword evidence="2" id="KW-0378">Hydrolase</keyword>
<reference evidence="5 6" key="1">
    <citation type="submission" date="2016-10" db="EMBL/GenBank/DDBJ databases">
        <authorList>
            <person name="de Groot N.N."/>
        </authorList>
    </citation>
    <scope>NUCLEOTIDE SEQUENCE [LARGE SCALE GENOMIC DNA]</scope>
    <source>
        <strain evidence="5 6">DSM 29316</strain>
    </source>
</reference>